<dbReference type="OrthoDB" id="6077837at2"/>
<dbReference type="RefSeq" id="WP_055462418.1">
    <property type="nucleotide sequence ID" value="NZ_CYHG01000003.1"/>
</dbReference>
<gene>
    <name evidence="1" type="ORF">Ga0061065_103315</name>
</gene>
<proteinExistence type="predicted"/>
<name>A0A0K6IK29_9GAMM</name>
<protein>
    <submittedName>
        <fullName evidence="1">Uncharacterized protein</fullName>
    </submittedName>
</protein>
<dbReference type="InterPro" id="IPR054222">
    <property type="entry name" value="DUF6942"/>
</dbReference>
<accession>A0A0K6IK29</accession>
<dbReference type="EMBL" id="CYHG01000003">
    <property type="protein sequence ID" value="CUB03464.1"/>
    <property type="molecule type" value="Genomic_DNA"/>
</dbReference>
<dbReference type="AlphaFoldDB" id="A0A0K6IK29"/>
<dbReference type="Proteomes" id="UP000182769">
    <property type="component" value="Unassembled WGS sequence"/>
</dbReference>
<sequence>MIFLLPNAPKLPEGASSYGECSYDEIVNLNGNHWRKILTIIAKLCSQEDEDWRIVRDQSIWQRATLIFTVEELTLEDEWVFIVGKSFSKDLPIPTRAVLVEDGKHQAFIEHRRIWTPYLDYRQFPNALIDALKNEIRK</sequence>
<reference evidence="2" key="1">
    <citation type="submission" date="2015-08" db="EMBL/GenBank/DDBJ databases">
        <authorList>
            <person name="Varghese N."/>
        </authorList>
    </citation>
    <scope>NUCLEOTIDE SEQUENCE [LARGE SCALE GENOMIC DNA]</scope>
    <source>
        <strain evidence="2">JCM 18476</strain>
    </source>
</reference>
<dbReference type="Pfam" id="PF22098">
    <property type="entry name" value="DUF6942"/>
    <property type="match status" value="1"/>
</dbReference>
<evidence type="ECO:0000313" key="1">
    <source>
        <dbReference type="EMBL" id="CUB03464.1"/>
    </source>
</evidence>
<evidence type="ECO:0000313" key="2">
    <source>
        <dbReference type="Proteomes" id="UP000182769"/>
    </source>
</evidence>
<organism evidence="1 2">
    <name type="scientific">Marinomonas fungiae</name>
    <dbReference type="NCBI Taxonomy" id="1137284"/>
    <lineage>
        <taxon>Bacteria</taxon>
        <taxon>Pseudomonadati</taxon>
        <taxon>Pseudomonadota</taxon>
        <taxon>Gammaproteobacteria</taxon>
        <taxon>Oceanospirillales</taxon>
        <taxon>Oceanospirillaceae</taxon>
        <taxon>Marinomonas</taxon>
    </lineage>
</organism>
<dbReference type="STRING" id="1137284.GCA_001418205_01315"/>
<keyword evidence="2" id="KW-1185">Reference proteome</keyword>